<comment type="caution">
    <text evidence="4">The sequence shown here is derived from an EMBL/GenBank/DDBJ whole genome shotgun (WGS) entry which is preliminary data.</text>
</comment>
<name>A0AAN6TTI2_9PEZI</name>
<gene>
    <name evidence="4" type="ORF">N657DRAFT_692930</name>
</gene>
<dbReference type="PANTHER" id="PTHR43669:SF3">
    <property type="entry name" value="ALCOHOL DEHYDROGENASE, PUTATIVE (AFU_ORTHOLOGUE AFUA_3G03445)-RELATED"/>
    <property type="match status" value="1"/>
</dbReference>
<keyword evidence="5" id="KW-1185">Reference proteome</keyword>
<dbReference type="PANTHER" id="PTHR43669">
    <property type="entry name" value="5-KETO-D-GLUCONATE 5-REDUCTASE"/>
    <property type="match status" value="1"/>
</dbReference>
<proteinExistence type="inferred from homology"/>
<keyword evidence="2" id="KW-0560">Oxidoreductase</keyword>
<organism evidence="4 5">
    <name type="scientific">Parathielavia appendiculata</name>
    <dbReference type="NCBI Taxonomy" id="2587402"/>
    <lineage>
        <taxon>Eukaryota</taxon>
        <taxon>Fungi</taxon>
        <taxon>Dikarya</taxon>
        <taxon>Ascomycota</taxon>
        <taxon>Pezizomycotina</taxon>
        <taxon>Sordariomycetes</taxon>
        <taxon>Sordariomycetidae</taxon>
        <taxon>Sordariales</taxon>
        <taxon>Chaetomiaceae</taxon>
        <taxon>Parathielavia</taxon>
    </lineage>
</organism>
<dbReference type="CDD" id="cd05233">
    <property type="entry name" value="SDR_c"/>
    <property type="match status" value="1"/>
</dbReference>
<dbReference type="Pfam" id="PF00106">
    <property type="entry name" value="adh_short"/>
    <property type="match status" value="1"/>
</dbReference>
<dbReference type="InterPro" id="IPR054471">
    <property type="entry name" value="GPIID_WHD"/>
</dbReference>
<dbReference type="EMBL" id="MU853238">
    <property type="protein sequence ID" value="KAK4120432.1"/>
    <property type="molecule type" value="Genomic_DNA"/>
</dbReference>
<dbReference type="GO" id="GO:0016491">
    <property type="term" value="F:oxidoreductase activity"/>
    <property type="evidence" value="ECO:0007669"/>
    <property type="project" value="UniProtKB-KW"/>
</dbReference>
<protein>
    <submittedName>
        <fullName evidence="4">NAD(P)-binding protein</fullName>
    </submittedName>
</protein>
<reference evidence="4" key="1">
    <citation type="journal article" date="2023" name="Mol. Phylogenet. Evol.">
        <title>Genome-scale phylogeny and comparative genomics of the fungal order Sordariales.</title>
        <authorList>
            <person name="Hensen N."/>
            <person name="Bonometti L."/>
            <person name="Westerberg I."/>
            <person name="Brannstrom I.O."/>
            <person name="Guillou S."/>
            <person name="Cros-Aarteil S."/>
            <person name="Calhoun S."/>
            <person name="Haridas S."/>
            <person name="Kuo A."/>
            <person name="Mondo S."/>
            <person name="Pangilinan J."/>
            <person name="Riley R."/>
            <person name="LaButti K."/>
            <person name="Andreopoulos B."/>
            <person name="Lipzen A."/>
            <person name="Chen C."/>
            <person name="Yan M."/>
            <person name="Daum C."/>
            <person name="Ng V."/>
            <person name="Clum A."/>
            <person name="Steindorff A."/>
            <person name="Ohm R.A."/>
            <person name="Martin F."/>
            <person name="Silar P."/>
            <person name="Natvig D.O."/>
            <person name="Lalanne C."/>
            <person name="Gautier V."/>
            <person name="Ament-Velasquez S.L."/>
            <person name="Kruys A."/>
            <person name="Hutchinson M.I."/>
            <person name="Powell A.J."/>
            <person name="Barry K."/>
            <person name="Miller A.N."/>
            <person name="Grigoriev I.V."/>
            <person name="Debuchy R."/>
            <person name="Gladieux P."/>
            <person name="Hiltunen Thoren M."/>
            <person name="Johannesson H."/>
        </authorList>
    </citation>
    <scope>NUCLEOTIDE SEQUENCE</scope>
    <source>
        <strain evidence="4">CBS 731.68</strain>
    </source>
</reference>
<dbReference type="GeneID" id="87833958"/>
<dbReference type="InterPro" id="IPR002347">
    <property type="entry name" value="SDR_fam"/>
</dbReference>
<dbReference type="Gene3D" id="3.40.50.720">
    <property type="entry name" value="NAD(P)-binding Rossmann-like Domain"/>
    <property type="match status" value="1"/>
</dbReference>
<accession>A0AAN6TTI2</accession>
<dbReference type="InterPro" id="IPR036291">
    <property type="entry name" value="NAD(P)-bd_dom_sf"/>
</dbReference>
<dbReference type="AlphaFoldDB" id="A0AAN6TTI2"/>
<dbReference type="SUPFAM" id="SSF51735">
    <property type="entry name" value="NAD(P)-binding Rossmann-fold domains"/>
    <property type="match status" value="1"/>
</dbReference>
<dbReference type="RefSeq" id="XP_062644203.1">
    <property type="nucleotide sequence ID" value="XM_062797191.1"/>
</dbReference>
<comment type="similarity">
    <text evidence="1">Belongs to the short-chain dehydrogenases/reductases (SDR) family.</text>
</comment>
<dbReference type="Pfam" id="PF22939">
    <property type="entry name" value="WHD_GPIID"/>
    <property type="match status" value="1"/>
</dbReference>
<evidence type="ECO:0000259" key="3">
    <source>
        <dbReference type="Pfam" id="PF22939"/>
    </source>
</evidence>
<sequence length="455" mass="49553">MAAITHTLDKHIAKAVLMCAVTSARTLTTAELSQGLKLDINTVLPSAKSAVEGLCGQLVAIDQDSGLIDLIHPTVREFLVFEAAGEFAASTSLAPERIVLICLQLLCSSGMRHPRNRRLLSQARPPASPFLDYALTRFSEHIASASSENEKLLAAIDPFLRTNMLSWIERLAVEGNLHPVMRASKNLKSYLDRRGKYQSPLNNQDRTILVLGAGPGIGRCVASLFASKRYKNVVLIARRAANLLVEKKAVETIVGHGRVNVRTYAVDTTRTEELFKALDDADAAFGKPEVVFYNAARVRPSTFFAHPVEDIEYDLKITVSALYTVSQRYMPHLVSLAKMNKTAAHHRGSTTTSESEAARPALIVTSSALPHQPIPQLFSLSLAKAAQRNLVQSLSLAYASEGVRVGVVTVAGPVSAEDEERSPRNIALKSWDWFDGDSNDNGGGGEREPCFEVVI</sequence>
<feature type="domain" description="GPI inositol-deacylase winged helix" evidence="3">
    <location>
        <begin position="8"/>
        <end position="88"/>
    </location>
</feature>
<evidence type="ECO:0000256" key="2">
    <source>
        <dbReference type="ARBA" id="ARBA00023002"/>
    </source>
</evidence>
<evidence type="ECO:0000313" key="5">
    <source>
        <dbReference type="Proteomes" id="UP001302602"/>
    </source>
</evidence>
<reference evidence="4" key="2">
    <citation type="submission" date="2023-05" db="EMBL/GenBank/DDBJ databases">
        <authorList>
            <consortium name="Lawrence Berkeley National Laboratory"/>
            <person name="Steindorff A."/>
            <person name="Hensen N."/>
            <person name="Bonometti L."/>
            <person name="Westerberg I."/>
            <person name="Brannstrom I.O."/>
            <person name="Guillou S."/>
            <person name="Cros-Aarteil S."/>
            <person name="Calhoun S."/>
            <person name="Haridas S."/>
            <person name="Kuo A."/>
            <person name="Mondo S."/>
            <person name="Pangilinan J."/>
            <person name="Riley R."/>
            <person name="Labutti K."/>
            <person name="Andreopoulos B."/>
            <person name="Lipzen A."/>
            <person name="Chen C."/>
            <person name="Yanf M."/>
            <person name="Daum C."/>
            <person name="Ng V."/>
            <person name="Clum A."/>
            <person name="Ohm R."/>
            <person name="Martin F."/>
            <person name="Silar P."/>
            <person name="Natvig D."/>
            <person name="Lalanne C."/>
            <person name="Gautier V."/>
            <person name="Ament-Velasquez S.L."/>
            <person name="Kruys A."/>
            <person name="Hutchinson M.I."/>
            <person name="Powell A.J."/>
            <person name="Barry K."/>
            <person name="Miller A.N."/>
            <person name="Grigoriev I.V."/>
            <person name="Debuchy R."/>
            <person name="Gladieux P."/>
            <person name="Thoren M.H."/>
            <person name="Johannesson H."/>
        </authorList>
    </citation>
    <scope>NUCLEOTIDE SEQUENCE</scope>
    <source>
        <strain evidence="4">CBS 731.68</strain>
    </source>
</reference>
<evidence type="ECO:0000256" key="1">
    <source>
        <dbReference type="ARBA" id="ARBA00006484"/>
    </source>
</evidence>
<dbReference type="Proteomes" id="UP001302602">
    <property type="component" value="Unassembled WGS sequence"/>
</dbReference>
<evidence type="ECO:0000313" key="4">
    <source>
        <dbReference type="EMBL" id="KAK4120432.1"/>
    </source>
</evidence>